<evidence type="ECO:0000259" key="3">
    <source>
        <dbReference type="PROSITE" id="PS50110"/>
    </source>
</evidence>
<dbReference type="SUPFAM" id="SSF52172">
    <property type="entry name" value="CheY-like"/>
    <property type="match status" value="1"/>
</dbReference>
<proteinExistence type="predicted"/>
<evidence type="ECO:0000313" key="4">
    <source>
        <dbReference type="EMBL" id="GIZ51950.1"/>
    </source>
</evidence>
<evidence type="ECO:0000256" key="1">
    <source>
        <dbReference type="ARBA" id="ARBA00022553"/>
    </source>
</evidence>
<name>A0ABQ4Q567_9BURK</name>
<dbReference type="InterPro" id="IPR001789">
    <property type="entry name" value="Sig_transdc_resp-reg_receiver"/>
</dbReference>
<dbReference type="PANTHER" id="PTHR44591:SF3">
    <property type="entry name" value="RESPONSE REGULATORY DOMAIN-CONTAINING PROTEIN"/>
    <property type="match status" value="1"/>
</dbReference>
<comment type="caution">
    <text evidence="4">The sequence shown here is derived from an EMBL/GenBank/DDBJ whole genome shotgun (WGS) entry which is preliminary data.</text>
</comment>
<gene>
    <name evidence="4" type="ORF">NCCP691_19640</name>
</gene>
<protein>
    <recommendedName>
        <fullName evidence="3">Response regulatory domain-containing protein</fullName>
    </recommendedName>
</protein>
<dbReference type="Gene3D" id="3.40.50.2300">
    <property type="match status" value="1"/>
</dbReference>
<dbReference type="InterPro" id="IPR050595">
    <property type="entry name" value="Bact_response_regulator"/>
</dbReference>
<dbReference type="InterPro" id="IPR011006">
    <property type="entry name" value="CheY-like_superfamily"/>
</dbReference>
<sequence length="118" mass="13337">MKLILIVDDEVDLTTAYSLLFQLHGYETMTAANGREALDVIARRRPDLVLSDLMMPVMDGVELSRRLRNDEATASIPIILMSAAPERHTLSDRNFDALILKPARFQTMLEKIRALLPD</sequence>
<feature type="domain" description="Response regulatory" evidence="3">
    <location>
        <begin position="3"/>
        <end position="116"/>
    </location>
</feature>
<dbReference type="Proteomes" id="UP000887222">
    <property type="component" value="Unassembled WGS sequence"/>
</dbReference>
<dbReference type="PROSITE" id="PS50110">
    <property type="entry name" value="RESPONSE_REGULATORY"/>
    <property type="match status" value="1"/>
</dbReference>
<evidence type="ECO:0000256" key="2">
    <source>
        <dbReference type="PROSITE-ProRule" id="PRU00169"/>
    </source>
</evidence>
<accession>A0ABQ4Q567</accession>
<reference evidence="4 5" key="1">
    <citation type="journal article" date="2022" name="Int. J. Syst. Evol. Microbiol.">
        <title>Noviherbaspirillum aridicola sp. nov., isolated from an arid soil in Pakistan.</title>
        <authorList>
            <person name="Khan I.U."/>
            <person name="Saqib M."/>
            <person name="Amin A."/>
            <person name="Hussain F."/>
            <person name="Li L."/>
            <person name="Liu Y.H."/>
            <person name="Fang B.Z."/>
            <person name="Ahmed I."/>
            <person name="Li W.J."/>
        </authorList>
    </citation>
    <scope>NUCLEOTIDE SEQUENCE [LARGE SCALE GENOMIC DNA]</scope>
    <source>
        <strain evidence="4 5">NCCP-691</strain>
    </source>
</reference>
<dbReference type="Pfam" id="PF00072">
    <property type="entry name" value="Response_reg"/>
    <property type="match status" value="1"/>
</dbReference>
<feature type="modified residue" description="4-aspartylphosphate" evidence="2">
    <location>
        <position position="52"/>
    </location>
</feature>
<dbReference type="PANTHER" id="PTHR44591">
    <property type="entry name" value="STRESS RESPONSE REGULATOR PROTEIN 1"/>
    <property type="match status" value="1"/>
</dbReference>
<dbReference type="SMART" id="SM00448">
    <property type="entry name" value="REC"/>
    <property type="match status" value="1"/>
</dbReference>
<dbReference type="EMBL" id="BPMK01000008">
    <property type="protein sequence ID" value="GIZ51950.1"/>
    <property type="molecule type" value="Genomic_DNA"/>
</dbReference>
<organism evidence="4 5">
    <name type="scientific">Noviherbaspirillum aridicola</name>
    <dbReference type="NCBI Taxonomy" id="2849687"/>
    <lineage>
        <taxon>Bacteria</taxon>
        <taxon>Pseudomonadati</taxon>
        <taxon>Pseudomonadota</taxon>
        <taxon>Betaproteobacteria</taxon>
        <taxon>Burkholderiales</taxon>
        <taxon>Oxalobacteraceae</taxon>
        <taxon>Noviherbaspirillum</taxon>
    </lineage>
</organism>
<keyword evidence="1 2" id="KW-0597">Phosphoprotein</keyword>
<keyword evidence="5" id="KW-1185">Reference proteome</keyword>
<dbReference type="RefSeq" id="WP_220808121.1">
    <property type="nucleotide sequence ID" value="NZ_BPMK01000008.1"/>
</dbReference>
<evidence type="ECO:0000313" key="5">
    <source>
        <dbReference type="Proteomes" id="UP000887222"/>
    </source>
</evidence>